<keyword evidence="10" id="KW-0175">Coiled coil</keyword>
<proteinExistence type="inferred from homology"/>
<dbReference type="GO" id="GO:0071014">
    <property type="term" value="C:post-mRNA release spliceosomal complex"/>
    <property type="evidence" value="ECO:0000318"/>
    <property type="project" value="GO_Central"/>
</dbReference>
<accession>Q5KCA1</accession>
<evidence type="ECO:0000256" key="9">
    <source>
        <dbReference type="RuleBase" id="RU367148"/>
    </source>
</evidence>
<accession>Q55JF8</accession>
<feature type="compositionally biased region" description="Acidic residues" evidence="11">
    <location>
        <begin position="41"/>
        <end position="59"/>
    </location>
</feature>
<evidence type="ECO:0000256" key="6">
    <source>
        <dbReference type="ARBA" id="ARBA00022728"/>
    </source>
</evidence>
<keyword evidence="13" id="KW-1185">Reference proteome</keyword>
<dbReference type="InParanoid" id="Q5KCA1"/>
<dbReference type="FunCoup" id="Q5KCA1">
    <property type="interactions" value="357"/>
</dbReference>
<dbReference type="HOGENOM" id="CLU_051065_2_1_1"/>
<feature type="compositionally biased region" description="Basic and acidic residues" evidence="11">
    <location>
        <begin position="80"/>
        <end position="96"/>
    </location>
</feature>
<protein>
    <recommendedName>
        <fullName evidence="4 9">Pre-mRNA-splicing factor SYF2</fullName>
    </recommendedName>
</protein>
<evidence type="ECO:0000256" key="4">
    <source>
        <dbReference type="ARBA" id="ARBA00014745"/>
    </source>
</evidence>
<dbReference type="EMBL" id="AE017348">
    <property type="protein sequence ID" value="AAW44916.1"/>
    <property type="molecule type" value="Genomic_DNA"/>
</dbReference>
<comment type="subcellular location">
    <subcellularLocation>
        <location evidence="2 9">Nucleus</location>
    </subcellularLocation>
</comment>
<dbReference type="PANTHER" id="PTHR13264:SF5">
    <property type="entry name" value="PRE-MRNA-SPLICING FACTOR SYF2"/>
    <property type="match status" value="1"/>
</dbReference>
<dbReference type="PaxDb" id="214684-Q5KCA1"/>
<dbReference type="GeneID" id="3259248"/>
<evidence type="ECO:0000256" key="3">
    <source>
        <dbReference type="ARBA" id="ARBA00010028"/>
    </source>
</evidence>
<feature type="compositionally biased region" description="Acidic residues" evidence="11">
    <location>
        <begin position="68"/>
        <end position="77"/>
    </location>
</feature>
<keyword evidence="8 9" id="KW-0539">Nucleus</keyword>
<dbReference type="GO" id="GO:0000398">
    <property type="term" value="P:mRNA splicing, via spliceosome"/>
    <property type="evidence" value="ECO:0007669"/>
    <property type="project" value="UniProtKB-UniRule"/>
</dbReference>
<organism evidence="12 13">
    <name type="scientific">Cryptococcus deneoformans (strain JEC21 / ATCC MYA-565)</name>
    <name type="common">Cryptococcus neoformans var. neoformans serotype D</name>
    <dbReference type="NCBI Taxonomy" id="214684"/>
    <lineage>
        <taxon>Eukaryota</taxon>
        <taxon>Fungi</taxon>
        <taxon>Dikarya</taxon>
        <taxon>Basidiomycota</taxon>
        <taxon>Agaricomycotina</taxon>
        <taxon>Tremellomycetes</taxon>
        <taxon>Tremellales</taxon>
        <taxon>Cryptococcaceae</taxon>
        <taxon>Cryptococcus</taxon>
        <taxon>Cryptococcus neoformans species complex</taxon>
    </lineage>
</organism>
<dbReference type="InterPro" id="IPR013260">
    <property type="entry name" value="mRNA_splic_SYF2"/>
</dbReference>
<name>Q5KCA1_CRYD1</name>
<dbReference type="OrthoDB" id="199717at2759"/>
<evidence type="ECO:0000313" key="12">
    <source>
        <dbReference type="EMBL" id="AAW44916.1"/>
    </source>
</evidence>
<comment type="similarity">
    <text evidence="3 9">Belongs to the SYF2 family.</text>
</comment>
<dbReference type="AlphaFoldDB" id="Q5KCA1"/>
<dbReference type="PANTHER" id="PTHR13264">
    <property type="entry name" value="GCIP-INTERACTING PROTEIN P29"/>
    <property type="match status" value="1"/>
</dbReference>
<dbReference type="Pfam" id="PF08231">
    <property type="entry name" value="SYF2"/>
    <property type="match status" value="1"/>
</dbReference>
<gene>
    <name evidence="12" type="ordered locus">CNH00300</name>
</gene>
<dbReference type="GO" id="GO:0000974">
    <property type="term" value="C:Prp19 complex"/>
    <property type="evidence" value="ECO:0000318"/>
    <property type="project" value="GO_Central"/>
</dbReference>
<keyword evidence="7 9" id="KW-0508">mRNA splicing</keyword>
<evidence type="ECO:0000256" key="1">
    <source>
        <dbReference type="ARBA" id="ARBA00003777"/>
    </source>
</evidence>
<evidence type="ECO:0000256" key="8">
    <source>
        <dbReference type="ARBA" id="ARBA00023242"/>
    </source>
</evidence>
<dbReference type="VEuPathDB" id="FungiDB:CNH00300"/>
<evidence type="ECO:0000256" key="5">
    <source>
        <dbReference type="ARBA" id="ARBA00022664"/>
    </source>
</evidence>
<feature type="region of interest" description="Disordered" evidence="11">
    <location>
        <begin position="1"/>
        <end position="96"/>
    </location>
</feature>
<keyword evidence="6 9" id="KW-0747">Spliceosome</keyword>
<dbReference type="STRING" id="214684.Q5KCA1"/>
<reference evidence="12 13" key="1">
    <citation type="journal article" date="2005" name="Science">
        <title>The genome of the basidiomycetous yeast and human pathogen Cryptococcus neoformans.</title>
        <authorList>
            <person name="Loftus B.J."/>
            <person name="Fung E."/>
            <person name="Roncaglia P."/>
            <person name="Rowley D."/>
            <person name="Amedeo P."/>
            <person name="Bruno D."/>
            <person name="Vamathevan J."/>
            <person name="Miranda M."/>
            <person name="Anderson I.J."/>
            <person name="Fraser J.A."/>
            <person name="Allen J.E."/>
            <person name="Bosdet I.E."/>
            <person name="Brent M.R."/>
            <person name="Chiu R."/>
            <person name="Doering T.L."/>
            <person name="Donlin M.J."/>
            <person name="D'Souza C.A."/>
            <person name="Fox D.S."/>
            <person name="Grinberg V."/>
            <person name="Fu J."/>
            <person name="Fukushima M."/>
            <person name="Haas B.J."/>
            <person name="Huang J.C."/>
            <person name="Janbon G."/>
            <person name="Jones S.J."/>
            <person name="Koo H.L."/>
            <person name="Krzywinski M.I."/>
            <person name="Kwon-Chung J.K."/>
            <person name="Lengeler K.B."/>
            <person name="Maiti R."/>
            <person name="Marra M.A."/>
            <person name="Marra R.E."/>
            <person name="Mathewson C.A."/>
            <person name="Mitchell T.G."/>
            <person name="Pertea M."/>
            <person name="Riggs F.R."/>
            <person name="Salzberg S.L."/>
            <person name="Schein J.E."/>
            <person name="Shvartsbeyn A."/>
            <person name="Shin H."/>
            <person name="Shumway M."/>
            <person name="Specht C.A."/>
            <person name="Suh B.B."/>
            <person name="Tenney A."/>
            <person name="Utterback T.R."/>
            <person name="Wickes B.L."/>
            <person name="Wortman J.R."/>
            <person name="Wye N.H."/>
            <person name="Kronstad J.W."/>
            <person name="Lodge J.K."/>
            <person name="Heitman J."/>
            <person name="Davis R.W."/>
            <person name="Fraser C.M."/>
            <person name="Hyman R.W."/>
        </authorList>
    </citation>
    <scope>NUCLEOTIDE SEQUENCE [LARGE SCALE GENOMIC DNA]</scope>
    <source>
        <strain evidence="13">JEC21 / ATCC MYA-565</strain>
    </source>
</reference>
<evidence type="ECO:0000256" key="2">
    <source>
        <dbReference type="ARBA" id="ARBA00004123"/>
    </source>
</evidence>
<evidence type="ECO:0000256" key="11">
    <source>
        <dbReference type="SAM" id="MobiDB-lite"/>
    </source>
</evidence>
<evidence type="ECO:0000256" key="7">
    <source>
        <dbReference type="ARBA" id="ARBA00023187"/>
    </source>
</evidence>
<dbReference type="KEGG" id="cne:CNH00300"/>
<feature type="compositionally biased region" description="Polar residues" evidence="11">
    <location>
        <begin position="14"/>
        <end position="25"/>
    </location>
</feature>
<dbReference type="eggNOG" id="KOG2609">
    <property type="taxonomic scope" value="Eukaryota"/>
</dbReference>
<dbReference type="GO" id="GO:0071013">
    <property type="term" value="C:catalytic step 2 spliceosome"/>
    <property type="evidence" value="ECO:0000318"/>
    <property type="project" value="GO_Central"/>
</dbReference>
<dbReference type="Proteomes" id="UP000002149">
    <property type="component" value="Chromosome 8"/>
</dbReference>
<sequence length="338" mass="38390">MPPRKSKSRDVKSTAPSPSPSIGQRRSSRAPRKEPAPAVEVVEEKDEVSSESEEVDAAEGLETRETDAGEAEQDEQVQEVAEKEHVKSNKGKEKMSMAERMAKIKELRMKMNQSAAQNRRDLVEDHQKAQVTAKELARLEKQRKLAQTLRLKAEAEENGEDIERKKNWEWTIEDNERWQAKLEEQKVKQDTHFHNAEDDAYKKYNRNLRATKADLVAYERQKEAALGLAPGTLVPARATSSSLAASSSKPGLTGAEDLYRGADTLVYGDNKPSEDAVDRVISKINKDIGKKKRTKKDDEDGEINYINERNKVFNKKISRYFDKYTKEIRANFERGTAL</sequence>
<feature type="coiled-coil region" evidence="10">
    <location>
        <begin position="136"/>
        <end position="165"/>
    </location>
</feature>
<comment type="function">
    <text evidence="1 9">Involved in pre-mRNA splicing.</text>
</comment>
<evidence type="ECO:0000313" key="13">
    <source>
        <dbReference type="Proteomes" id="UP000002149"/>
    </source>
</evidence>
<keyword evidence="5 9" id="KW-0507">mRNA processing</keyword>
<dbReference type="RefSeq" id="XP_572223.1">
    <property type="nucleotide sequence ID" value="XM_572223.2"/>
</dbReference>
<dbReference type="OMA" id="RRRMHND"/>
<comment type="subunit">
    <text evidence="9">May be part of a spliceosome complex.</text>
</comment>
<evidence type="ECO:0000256" key="10">
    <source>
        <dbReference type="SAM" id="Coils"/>
    </source>
</evidence>